<dbReference type="SMART" id="SM00388">
    <property type="entry name" value="HisKA"/>
    <property type="match status" value="1"/>
</dbReference>
<dbReference type="SUPFAM" id="SSF47384">
    <property type="entry name" value="Homodimeric domain of signal transducing histidine kinase"/>
    <property type="match status" value="1"/>
</dbReference>
<dbReference type="SMART" id="SM00387">
    <property type="entry name" value="HATPase_c"/>
    <property type="match status" value="1"/>
</dbReference>
<evidence type="ECO:0000313" key="10">
    <source>
        <dbReference type="EMBL" id="GFK92479.1"/>
    </source>
</evidence>
<proteinExistence type="predicted"/>
<dbReference type="PANTHER" id="PTHR43547">
    <property type="entry name" value="TWO-COMPONENT HISTIDINE KINASE"/>
    <property type="match status" value="1"/>
</dbReference>
<keyword evidence="5 10" id="KW-0808">Transferase</keyword>
<dbReference type="PANTHER" id="PTHR43547:SF2">
    <property type="entry name" value="HYBRID SIGNAL TRANSDUCTION HISTIDINE KINASE C"/>
    <property type="match status" value="1"/>
</dbReference>
<dbReference type="InterPro" id="IPR036890">
    <property type="entry name" value="HATPase_C_sf"/>
</dbReference>
<dbReference type="Pfam" id="PF00672">
    <property type="entry name" value="HAMP"/>
    <property type="match status" value="1"/>
</dbReference>
<comment type="caution">
    <text evidence="10">The sequence shown here is derived from an EMBL/GenBank/DDBJ whole genome shotgun (WGS) entry which is preliminary data.</text>
</comment>
<gene>
    <name evidence="10" type="primary">walK_2</name>
    <name evidence="10" type="ORF">NNJEOMEG_00304</name>
</gene>
<dbReference type="InterPro" id="IPR005467">
    <property type="entry name" value="His_kinase_dom"/>
</dbReference>
<name>A0A6V8LQR8_9BACT</name>
<keyword evidence="11" id="KW-1185">Reference proteome</keyword>
<keyword evidence="7" id="KW-1133">Transmembrane helix</keyword>
<dbReference type="PROSITE" id="PS50109">
    <property type="entry name" value="HIS_KIN"/>
    <property type="match status" value="1"/>
</dbReference>
<dbReference type="PRINTS" id="PR00344">
    <property type="entry name" value="BCTRLSENSOR"/>
</dbReference>
<evidence type="ECO:0000259" key="9">
    <source>
        <dbReference type="PROSITE" id="PS50885"/>
    </source>
</evidence>
<dbReference type="AlphaFoldDB" id="A0A6V8LQR8"/>
<dbReference type="CDD" id="cd06225">
    <property type="entry name" value="HAMP"/>
    <property type="match status" value="1"/>
</dbReference>
<dbReference type="CDD" id="cd00075">
    <property type="entry name" value="HATPase"/>
    <property type="match status" value="1"/>
</dbReference>
<dbReference type="EMBL" id="BLTE01000001">
    <property type="protein sequence ID" value="GFK92479.1"/>
    <property type="molecule type" value="Genomic_DNA"/>
</dbReference>
<organism evidence="10 11">
    <name type="scientific">Fundidesulfovibrio magnetotacticus</name>
    <dbReference type="NCBI Taxonomy" id="2730080"/>
    <lineage>
        <taxon>Bacteria</taxon>
        <taxon>Pseudomonadati</taxon>
        <taxon>Thermodesulfobacteriota</taxon>
        <taxon>Desulfovibrionia</taxon>
        <taxon>Desulfovibrionales</taxon>
        <taxon>Desulfovibrionaceae</taxon>
        <taxon>Fundidesulfovibrio</taxon>
    </lineage>
</organism>
<dbReference type="InterPro" id="IPR004358">
    <property type="entry name" value="Sig_transdc_His_kin-like_C"/>
</dbReference>
<comment type="subcellular location">
    <subcellularLocation>
        <location evidence="2">Membrane</location>
    </subcellularLocation>
</comment>
<dbReference type="Gene3D" id="1.10.287.130">
    <property type="match status" value="1"/>
</dbReference>
<evidence type="ECO:0000313" key="11">
    <source>
        <dbReference type="Proteomes" id="UP000494245"/>
    </source>
</evidence>
<dbReference type="SMART" id="SM00304">
    <property type="entry name" value="HAMP"/>
    <property type="match status" value="1"/>
</dbReference>
<keyword evidence="7" id="KW-0812">Transmembrane</keyword>
<dbReference type="RefSeq" id="WP_173080600.1">
    <property type="nucleotide sequence ID" value="NZ_BLTE01000001.1"/>
</dbReference>
<dbReference type="Gene3D" id="3.30.565.10">
    <property type="entry name" value="Histidine kinase-like ATPase, C-terminal domain"/>
    <property type="match status" value="1"/>
</dbReference>
<feature type="transmembrane region" description="Helical" evidence="7">
    <location>
        <begin position="183"/>
        <end position="207"/>
    </location>
</feature>
<dbReference type="InterPro" id="IPR036097">
    <property type="entry name" value="HisK_dim/P_sf"/>
</dbReference>
<reference evidence="10 11" key="2">
    <citation type="submission" date="2020-05" db="EMBL/GenBank/DDBJ databases">
        <title>Draft genome sequence of Desulfovibrio sp. strainFSS-1.</title>
        <authorList>
            <person name="Shimoshige H."/>
            <person name="Kobayashi H."/>
            <person name="Maekawa T."/>
        </authorList>
    </citation>
    <scope>NUCLEOTIDE SEQUENCE [LARGE SCALE GENOMIC DNA]</scope>
    <source>
        <strain evidence="10 11">SIID29052-01</strain>
    </source>
</reference>
<dbReference type="Gene3D" id="6.10.340.10">
    <property type="match status" value="1"/>
</dbReference>
<feature type="domain" description="Histidine kinase" evidence="8">
    <location>
        <begin position="264"/>
        <end position="484"/>
    </location>
</feature>
<dbReference type="InterPro" id="IPR003661">
    <property type="entry name" value="HisK_dim/P_dom"/>
</dbReference>
<dbReference type="Pfam" id="PF00512">
    <property type="entry name" value="HisKA"/>
    <property type="match status" value="1"/>
</dbReference>
<evidence type="ECO:0000256" key="7">
    <source>
        <dbReference type="SAM" id="Phobius"/>
    </source>
</evidence>
<dbReference type="CDD" id="cd00082">
    <property type="entry name" value="HisKA"/>
    <property type="match status" value="1"/>
</dbReference>
<protein>
    <recommendedName>
        <fullName evidence="3">histidine kinase</fullName>
        <ecNumber evidence="3">2.7.13.3</ecNumber>
    </recommendedName>
</protein>
<evidence type="ECO:0000256" key="1">
    <source>
        <dbReference type="ARBA" id="ARBA00000085"/>
    </source>
</evidence>
<dbReference type="PROSITE" id="PS50885">
    <property type="entry name" value="HAMP"/>
    <property type="match status" value="1"/>
</dbReference>
<dbReference type="FunFam" id="3.30.565.10:FF:000006">
    <property type="entry name" value="Sensor histidine kinase WalK"/>
    <property type="match status" value="1"/>
</dbReference>
<dbReference type="InterPro" id="IPR003594">
    <property type="entry name" value="HATPase_dom"/>
</dbReference>
<evidence type="ECO:0000256" key="6">
    <source>
        <dbReference type="ARBA" id="ARBA00022777"/>
    </source>
</evidence>
<accession>A0A6V8LQR8</accession>
<feature type="transmembrane region" description="Helical" evidence="7">
    <location>
        <begin position="12"/>
        <end position="31"/>
    </location>
</feature>
<sequence length="487" mass="55228">MRFPTKPRFPRFGILFKLILVFASILVIIYFTTSNIFDYQQGIVNISRDVVKVRFEVLSISQSMVDSLLSMEENQKKYEVLRQDNYREYFLSALREYRRNLASIQWFSYPGSEVWRELQEQFQQTFPSSQDLDAVTRSEPPWLAQEKLNTWTERIFEAKQANERSIESSMRALYAWSERSVRAGMIGLGVSMAVALIGSAYLTYSFFRPLRELRRGIRAFTLDGKLTSVRVISRDELGELAQAFNEMTARLTEEEKMRTDFIDMLSHEIRTPLTSIRESVNLMREQVLGSVNDRQKRFLDIASSELERISRLLARLMQVSSMSSRFITLSFKPVDPVHLLHDTVDKATPQAEAKGIAISSHALPDVPSVMADTEHLRQALLNLIGNAVKFSPPGSTVEASLQLADGGNQLLFSVVDQGPGIPDAEQPLVFNKYYRGETLKKSADGIGLGLSIAKNIVEAHGGKIWLSSRPGRGCTFFFTIPIARETQ</sequence>
<dbReference type="InterPro" id="IPR003660">
    <property type="entry name" value="HAMP_dom"/>
</dbReference>
<dbReference type="SUPFAM" id="SSF158472">
    <property type="entry name" value="HAMP domain-like"/>
    <property type="match status" value="1"/>
</dbReference>
<dbReference type="SUPFAM" id="SSF55874">
    <property type="entry name" value="ATPase domain of HSP90 chaperone/DNA topoisomerase II/histidine kinase"/>
    <property type="match status" value="1"/>
</dbReference>
<dbReference type="Proteomes" id="UP000494245">
    <property type="component" value="Unassembled WGS sequence"/>
</dbReference>
<comment type="catalytic activity">
    <reaction evidence="1">
        <text>ATP + protein L-histidine = ADP + protein N-phospho-L-histidine.</text>
        <dbReference type="EC" id="2.7.13.3"/>
    </reaction>
</comment>
<dbReference type="GO" id="GO:0016020">
    <property type="term" value="C:membrane"/>
    <property type="evidence" value="ECO:0007669"/>
    <property type="project" value="UniProtKB-SubCell"/>
</dbReference>
<evidence type="ECO:0000256" key="3">
    <source>
        <dbReference type="ARBA" id="ARBA00012438"/>
    </source>
</evidence>
<reference evidence="10 11" key="1">
    <citation type="submission" date="2020-04" db="EMBL/GenBank/DDBJ databases">
        <authorList>
            <consortium name="Desulfovibrio sp. FSS-1 genome sequencing consortium"/>
            <person name="Shimoshige H."/>
            <person name="Kobayashi H."/>
            <person name="Maekawa T."/>
        </authorList>
    </citation>
    <scope>NUCLEOTIDE SEQUENCE [LARGE SCALE GENOMIC DNA]</scope>
    <source>
        <strain evidence="10 11">SIID29052-01</strain>
    </source>
</reference>
<evidence type="ECO:0000256" key="4">
    <source>
        <dbReference type="ARBA" id="ARBA00022553"/>
    </source>
</evidence>
<dbReference type="Pfam" id="PF02518">
    <property type="entry name" value="HATPase_c"/>
    <property type="match status" value="1"/>
</dbReference>
<keyword evidence="4" id="KW-0597">Phosphoprotein</keyword>
<keyword evidence="7" id="KW-0472">Membrane</keyword>
<dbReference type="EC" id="2.7.13.3" evidence="3"/>
<evidence type="ECO:0000256" key="5">
    <source>
        <dbReference type="ARBA" id="ARBA00022679"/>
    </source>
</evidence>
<feature type="domain" description="HAMP" evidence="9">
    <location>
        <begin position="204"/>
        <end position="256"/>
    </location>
</feature>
<keyword evidence="6 10" id="KW-0418">Kinase</keyword>
<evidence type="ECO:0000259" key="8">
    <source>
        <dbReference type="PROSITE" id="PS50109"/>
    </source>
</evidence>
<dbReference type="GO" id="GO:0000155">
    <property type="term" value="F:phosphorelay sensor kinase activity"/>
    <property type="evidence" value="ECO:0007669"/>
    <property type="project" value="InterPro"/>
</dbReference>
<evidence type="ECO:0000256" key="2">
    <source>
        <dbReference type="ARBA" id="ARBA00004370"/>
    </source>
</evidence>